<gene>
    <name evidence="3" type="ORF">N9R04_04660</name>
</gene>
<comment type="caution">
    <text evidence="3">The sequence shown here is derived from an EMBL/GenBank/DDBJ whole genome shotgun (WGS) entry which is preliminary data.</text>
</comment>
<dbReference type="InterPro" id="IPR036907">
    <property type="entry name" value="5'-Nucleotdase_C_sf"/>
</dbReference>
<name>A0ABT2QPV6_9STAP</name>
<dbReference type="InterPro" id="IPR006179">
    <property type="entry name" value="5_nucleotidase/apyrase"/>
</dbReference>
<keyword evidence="4" id="KW-1185">Reference proteome</keyword>
<dbReference type="Gene3D" id="3.90.780.10">
    <property type="entry name" value="5'-Nucleotidase, C-terminal domain"/>
    <property type="match status" value="1"/>
</dbReference>
<dbReference type="InterPro" id="IPR029052">
    <property type="entry name" value="Metallo-depent_PP-like"/>
</dbReference>
<evidence type="ECO:0000256" key="1">
    <source>
        <dbReference type="RuleBase" id="RU362119"/>
    </source>
</evidence>
<keyword evidence="1" id="KW-0378">Hydrolase</keyword>
<sequence length="503" mass="57590">MMKSENISIDVIATSDMHSYFLNGPDGSNIYRAGTYVNQVRAENENVILLDSGGSLAGSLAAYYYAVVAPYKRHPMIKLMNAMHYDASGISPNEFKFGLSFFSRSIALSKFPWLSANIEYQRTKEPYFSTPYTIKKIAGVKIAIVGLTSDGLMKREHFEMETDVTMAKTMLTAKRWIRYIHESESPDFLIVIYHGGLNQLDQSTKAHKQEVNEAEKIIKNLGVIDLLITGHQHQTYIGSENETLYVQAGQNAEQLVHVNVNFKKHTTSYEVDHVNSKIVDLNIYPEDNALLNTTYYDRKAVEHWMEEVVSEDAPDLIVNGLEDVVTRPHPFTQLLHDALKKECDFDISCVHLPRNGERGFKGRVTNADLFEAYPHPDVPIDITLKGEEIKGILEYSYAHLEFHNETLSLTIIDETLCTFWQGIEYTVDMTKPPYERVKLDNINLNHMYRVGMTDYCYRNYRHILSSAIIHHTSEVTMAELIKRNLSNKNYRINVDAYFKVKMA</sequence>
<keyword evidence="1" id="KW-0547">Nucleotide-binding</keyword>
<feature type="domain" description="5'-Nucleotidase C-terminal" evidence="2">
    <location>
        <begin position="326"/>
        <end position="456"/>
    </location>
</feature>
<dbReference type="EMBL" id="JAOPKZ010000006">
    <property type="protein sequence ID" value="MCU5746013.1"/>
    <property type="molecule type" value="Genomic_DNA"/>
</dbReference>
<evidence type="ECO:0000259" key="2">
    <source>
        <dbReference type="Pfam" id="PF02872"/>
    </source>
</evidence>
<evidence type="ECO:0000313" key="3">
    <source>
        <dbReference type="EMBL" id="MCU5746013.1"/>
    </source>
</evidence>
<protein>
    <submittedName>
        <fullName evidence="3">Bifunctional metallophosphatase/5'-nucleotidase</fullName>
    </submittedName>
</protein>
<accession>A0ABT2QPV6</accession>
<dbReference type="PRINTS" id="PR01607">
    <property type="entry name" value="APYRASEFAMLY"/>
</dbReference>
<dbReference type="RefSeq" id="WP_262855474.1">
    <property type="nucleotide sequence ID" value="NZ_JAOPKZ010000006.1"/>
</dbReference>
<evidence type="ECO:0000313" key="4">
    <source>
        <dbReference type="Proteomes" id="UP001209553"/>
    </source>
</evidence>
<reference evidence="3 4" key="1">
    <citation type="journal article" date="2023" name="Int. J. Syst. Evol. Microbiol.">
        <title>Streptococcus sciuri sp. nov., Staphylococcus marylandisciuri sp. nov. and Staphylococcus americanisciuri sp. nov., isolated from faeces of eastern grey squirrel (Sciurus carolinensis).</title>
        <authorList>
            <person name="Volokhov D.V."/>
            <person name="Zagorodnyaya T.A."/>
            <person name="Furtak V.A."/>
            <person name="Nattanmai G."/>
            <person name="Randall L."/>
            <person name="Jose S."/>
            <person name="Gao Y."/>
            <person name="Eisenberg T."/>
            <person name="Delmonte P."/>
            <person name="Blom J."/>
            <person name="Mitchell K.K."/>
        </authorList>
    </citation>
    <scope>NUCLEOTIDE SEQUENCE [LARGE SCALE GENOMIC DNA]</scope>
    <source>
        <strain evidence="3 4">SQ8-PEA</strain>
    </source>
</reference>
<organism evidence="3 4">
    <name type="scientific">Staphylococcus marylandisciuri</name>
    <dbReference type="NCBI Taxonomy" id="2981529"/>
    <lineage>
        <taxon>Bacteria</taxon>
        <taxon>Bacillati</taxon>
        <taxon>Bacillota</taxon>
        <taxon>Bacilli</taxon>
        <taxon>Bacillales</taxon>
        <taxon>Staphylococcaceae</taxon>
        <taxon>Staphylococcus</taxon>
    </lineage>
</organism>
<dbReference type="InterPro" id="IPR008334">
    <property type="entry name" value="5'-Nucleotdase_C"/>
</dbReference>
<dbReference type="Proteomes" id="UP001209553">
    <property type="component" value="Unassembled WGS sequence"/>
</dbReference>
<dbReference type="Pfam" id="PF02872">
    <property type="entry name" value="5_nucleotid_C"/>
    <property type="match status" value="1"/>
</dbReference>
<dbReference type="SUPFAM" id="SSF56300">
    <property type="entry name" value="Metallo-dependent phosphatases"/>
    <property type="match status" value="1"/>
</dbReference>
<dbReference type="PANTHER" id="PTHR11575">
    <property type="entry name" value="5'-NUCLEOTIDASE-RELATED"/>
    <property type="match status" value="1"/>
</dbReference>
<comment type="similarity">
    <text evidence="1">Belongs to the 5'-nucleotidase family.</text>
</comment>
<dbReference type="PANTHER" id="PTHR11575:SF6">
    <property type="entry name" value="2',3'-CYCLIC-NUCLEOTIDE 2'-PHOSPHODIESTERASE_3'-NUCLEOTIDASE"/>
    <property type="match status" value="1"/>
</dbReference>
<dbReference type="SUPFAM" id="SSF55816">
    <property type="entry name" value="5'-nucleotidase (syn. UDP-sugar hydrolase), C-terminal domain"/>
    <property type="match status" value="1"/>
</dbReference>
<proteinExistence type="inferred from homology"/>
<dbReference type="Gene3D" id="3.60.21.10">
    <property type="match status" value="1"/>
</dbReference>